<keyword evidence="4" id="KW-1185">Reference proteome</keyword>
<protein>
    <submittedName>
        <fullName evidence="3">ParE toxin of type II toxin-antitoxin system, parDE</fullName>
    </submittedName>
</protein>
<dbReference type="OrthoDB" id="5457915at2"/>
<dbReference type="AlphaFoldDB" id="A0A1C3UY29"/>
<evidence type="ECO:0000256" key="2">
    <source>
        <dbReference type="ARBA" id="ARBA00022649"/>
    </source>
</evidence>
<dbReference type="PANTHER" id="PTHR33755">
    <property type="entry name" value="TOXIN PARE1-RELATED"/>
    <property type="match status" value="1"/>
</dbReference>
<dbReference type="STRING" id="410764.GA0061103_2825"/>
<dbReference type="PANTHER" id="PTHR33755:SF6">
    <property type="entry name" value="PLASMID STABILIZATION SYSTEM PROTEIN"/>
    <property type="match status" value="1"/>
</dbReference>
<dbReference type="EMBL" id="FMAG01000002">
    <property type="protein sequence ID" value="SCB20237.1"/>
    <property type="molecule type" value="Genomic_DNA"/>
</dbReference>
<dbReference type="Proteomes" id="UP000199101">
    <property type="component" value="Unassembled WGS sequence"/>
</dbReference>
<accession>A0A1C3UY29</accession>
<evidence type="ECO:0000313" key="4">
    <source>
        <dbReference type="Proteomes" id="UP000199101"/>
    </source>
</evidence>
<proteinExistence type="inferred from homology"/>
<dbReference type="RefSeq" id="WP_092709785.1">
    <property type="nucleotide sequence ID" value="NZ_FMAG01000002.1"/>
</dbReference>
<dbReference type="Gene3D" id="3.30.2310.20">
    <property type="entry name" value="RelE-like"/>
    <property type="match status" value="1"/>
</dbReference>
<dbReference type="InterPro" id="IPR035093">
    <property type="entry name" value="RelE/ParE_toxin_dom_sf"/>
</dbReference>
<keyword evidence="2" id="KW-1277">Toxin-antitoxin system</keyword>
<dbReference type="InterPro" id="IPR051803">
    <property type="entry name" value="TA_system_RelE-like_toxin"/>
</dbReference>
<gene>
    <name evidence="3" type="ORF">GA0061103_2825</name>
</gene>
<dbReference type="Pfam" id="PF05016">
    <property type="entry name" value="ParE_toxin"/>
    <property type="match status" value="1"/>
</dbReference>
<reference evidence="4" key="1">
    <citation type="submission" date="2016-08" db="EMBL/GenBank/DDBJ databases">
        <authorList>
            <person name="Varghese N."/>
            <person name="Submissions Spin"/>
        </authorList>
    </citation>
    <scope>NUCLEOTIDE SEQUENCE [LARGE SCALE GENOMIC DNA]</scope>
    <source>
        <strain evidence="4">HAMBI 2975</strain>
    </source>
</reference>
<dbReference type="InterPro" id="IPR007712">
    <property type="entry name" value="RelE/ParE_toxin"/>
</dbReference>
<name>A0A1C3UY29_9HYPH</name>
<organism evidence="3 4">
    <name type="scientific">Rhizobium multihospitium</name>
    <dbReference type="NCBI Taxonomy" id="410764"/>
    <lineage>
        <taxon>Bacteria</taxon>
        <taxon>Pseudomonadati</taxon>
        <taxon>Pseudomonadota</taxon>
        <taxon>Alphaproteobacteria</taxon>
        <taxon>Hyphomicrobiales</taxon>
        <taxon>Rhizobiaceae</taxon>
        <taxon>Rhizobium/Agrobacterium group</taxon>
        <taxon>Rhizobium</taxon>
    </lineage>
</organism>
<evidence type="ECO:0000256" key="1">
    <source>
        <dbReference type="ARBA" id="ARBA00006226"/>
    </source>
</evidence>
<evidence type="ECO:0000313" key="3">
    <source>
        <dbReference type="EMBL" id="SCB20237.1"/>
    </source>
</evidence>
<comment type="similarity">
    <text evidence="1">Belongs to the RelE toxin family.</text>
</comment>
<sequence length="102" mass="11871">MPRLRYTAAAQDNILDILVFIARQSGSPKVALKFTEELRRKCASLAALPGQMGRLRPELKDDMRSFAFRGYVIFFRYVDDVFEVLNVLEGHRDFDTHFNEEE</sequence>